<dbReference type="AlphaFoldDB" id="A0A024H2V8"/>
<evidence type="ECO:0000256" key="1">
    <source>
        <dbReference type="SAM" id="Phobius"/>
    </source>
</evidence>
<accession>A0A024H2V8</accession>
<sequence length="81" mass="8957">MGILLVLVFLVPPIFSQAGHCVDYAPGKGTSYCESGPVLGVAGSVLFGVVYAALILFCLYRIVRILVHRRRLRQETRHGRE</sequence>
<evidence type="ECO:0008006" key="4">
    <source>
        <dbReference type="Google" id="ProtNLM"/>
    </source>
</evidence>
<keyword evidence="1" id="KW-1133">Transmembrane helix</keyword>
<keyword evidence="1" id="KW-0812">Transmembrane</keyword>
<keyword evidence="3" id="KW-1185">Reference proteome</keyword>
<name>A0A024H2V8_9MICC</name>
<gene>
    <name evidence="2" type="ORF">ARTSIC4J27_2064</name>
</gene>
<feature type="transmembrane region" description="Helical" evidence="1">
    <location>
        <begin position="40"/>
        <end position="63"/>
    </location>
</feature>
<dbReference type="STRING" id="861266.ARTSIC4J27_2064"/>
<evidence type="ECO:0000313" key="3">
    <source>
        <dbReference type="Proteomes" id="UP000035722"/>
    </source>
</evidence>
<keyword evidence="1" id="KW-0472">Membrane</keyword>
<reference evidence="3" key="1">
    <citation type="journal article" date="2014" name="Genome Announc.">
        <title>Genome Sequence of Arthrobacter siccitolerans 4J27, a Xeroprotectant-Producing Desiccation-Tolerant Microorganism.</title>
        <authorList>
            <person name="Manzanera M."/>
            <person name="Santa-Cruz-Calvo L."/>
            <person name="Vilchez J.I."/>
            <person name="Garcia-Fontana C."/>
            <person name="Silva-Castro G.A."/>
            <person name="Calvo C."/>
            <person name="Gonzalez-Lopez J."/>
        </authorList>
    </citation>
    <scope>NUCLEOTIDE SEQUENCE [LARGE SCALE GENOMIC DNA]</scope>
    <source>
        <strain evidence="3">4J27</strain>
    </source>
</reference>
<dbReference type="Proteomes" id="UP000035722">
    <property type="component" value="Unassembled WGS sequence"/>
</dbReference>
<dbReference type="EMBL" id="CAQI01000042">
    <property type="protein sequence ID" value="CCQ46104.1"/>
    <property type="molecule type" value="Genomic_DNA"/>
</dbReference>
<evidence type="ECO:0000313" key="2">
    <source>
        <dbReference type="EMBL" id="CCQ46104.1"/>
    </source>
</evidence>
<proteinExistence type="predicted"/>
<comment type="caution">
    <text evidence="2">The sequence shown here is derived from an EMBL/GenBank/DDBJ whole genome shotgun (WGS) entry which is preliminary data.</text>
</comment>
<protein>
    <recommendedName>
        <fullName evidence="4">Transmembrane protein</fullName>
    </recommendedName>
</protein>
<organism evidence="2 3">
    <name type="scientific">Pseudarthrobacter siccitolerans</name>
    <dbReference type="NCBI Taxonomy" id="861266"/>
    <lineage>
        <taxon>Bacteria</taxon>
        <taxon>Bacillati</taxon>
        <taxon>Actinomycetota</taxon>
        <taxon>Actinomycetes</taxon>
        <taxon>Micrococcales</taxon>
        <taxon>Micrococcaceae</taxon>
        <taxon>Pseudarthrobacter</taxon>
    </lineage>
</organism>